<dbReference type="InterPro" id="IPR023151">
    <property type="entry name" value="PEP_util_CS"/>
</dbReference>
<keyword evidence="18" id="KW-0670">Pyruvate</keyword>
<dbReference type="Gene3D" id="3.30.470.20">
    <property type="entry name" value="ATP-grasp fold, B domain"/>
    <property type="match status" value="1"/>
</dbReference>
<evidence type="ECO:0000256" key="5">
    <source>
        <dbReference type="ARBA" id="ARBA00022679"/>
    </source>
</evidence>
<dbReference type="Pfam" id="PF02896">
    <property type="entry name" value="PEP-utilizers_C"/>
    <property type="match status" value="1"/>
</dbReference>
<dbReference type="GO" id="GO:0005524">
    <property type="term" value="F:ATP binding"/>
    <property type="evidence" value="ECO:0007669"/>
    <property type="project" value="UniProtKB-UniRule"/>
</dbReference>
<feature type="active site" description="Proton donor" evidence="12">
    <location>
        <position position="832"/>
    </location>
</feature>
<dbReference type="SUPFAM" id="SSF51621">
    <property type="entry name" value="Phosphoenolpyruvate/pyruvate domain"/>
    <property type="match status" value="1"/>
</dbReference>
<dbReference type="AlphaFoldDB" id="A0AAU8Z0W2"/>
<dbReference type="NCBIfam" id="NF004531">
    <property type="entry name" value="PRK05878.1"/>
    <property type="match status" value="1"/>
</dbReference>
<evidence type="ECO:0000259" key="17">
    <source>
        <dbReference type="Pfam" id="PF02896"/>
    </source>
</evidence>
<dbReference type="Pfam" id="PF00391">
    <property type="entry name" value="PEP-utilizers"/>
    <property type="match status" value="1"/>
</dbReference>
<evidence type="ECO:0000256" key="1">
    <source>
        <dbReference type="ARBA" id="ARBA00001946"/>
    </source>
</evidence>
<comment type="similarity">
    <text evidence="2 11">Belongs to the PEP-utilizing enzyme family.</text>
</comment>
<protein>
    <recommendedName>
        <fullName evidence="4 11">Pyruvate, phosphate dikinase</fullName>
        <ecNumber evidence="3 11">2.7.9.1</ecNumber>
    </recommendedName>
</protein>
<keyword evidence="6 14" id="KW-0479">Metal-binding</keyword>
<dbReference type="PIRSF" id="PIRSF000853">
    <property type="entry name" value="PPDK"/>
    <property type="match status" value="1"/>
</dbReference>
<dbReference type="InterPro" id="IPR010121">
    <property type="entry name" value="Pyruvate_phosphate_dikinase"/>
</dbReference>
<evidence type="ECO:0000256" key="10">
    <source>
        <dbReference type="ARBA" id="ARBA00022842"/>
    </source>
</evidence>
<dbReference type="InterPro" id="IPR008279">
    <property type="entry name" value="PEP-util_enz_mobile_dom"/>
</dbReference>
<dbReference type="Proteomes" id="UP000238070">
    <property type="component" value="Chromosome"/>
</dbReference>
<feature type="domain" description="Pyruvate phosphate dikinase AMP/ATP-binding" evidence="16">
    <location>
        <begin position="62"/>
        <end position="298"/>
    </location>
</feature>
<dbReference type="InterPro" id="IPR040442">
    <property type="entry name" value="Pyrv_kinase-like_dom_sf"/>
</dbReference>
<dbReference type="InterPro" id="IPR036637">
    <property type="entry name" value="Phosphohistidine_dom_sf"/>
</dbReference>
<dbReference type="InterPro" id="IPR000121">
    <property type="entry name" value="PEP_util_C"/>
</dbReference>
<sequence length="877" mass="97962">MENKKHVYLFSEGNASMRELLGGKGANLAEMTNLGIPVPTGFTVTTEACIKYYKDGKKLTDEVVQQITDAMEEVEKETGKKFGSEENPLLVSVRSGARVSMPGMMDTILNLGLNDKTVESLSRLTNNERFAYDSYRRFIQMFSDVVMGIDKRDFEDVLDQMKEEKGVEYDTDLTSEDLKKIVVKFKQIYKKEMKENFPQEPKEQLLAAITAVFGSWDNPRAIVYRRLNDIPGDWGTAVNVQSMVFGNMGETSGTGVAFTRNPATGENKIFGEYLINAQGEDVVAGIRTPQPIAKLKEDLPECYEEFMSIARKLEKHYKDMQDMEFTIEQSKLYFLQTRNGKRTAQSALKIAVDLVEEGTLQKEEALLKVDPKQLDTLLHPNFDEKELKAAEVIATGLPASPGAACGRIYFTAEEAKIHHEKGEKVILVRLETSPEDIEGMVAAEGILTARGGMTSHAAVVARGMGTCCVAGCSEIAINEKEKYFHAAGKTYKEGDYISLDGSTGKVYGESIKTVAPEISGYFGTFMEWADKVRVLKVRTNADAPRDAAQAVTFGAEGIGLCRTEHMFFQEERIPAVREMILAKTEAQRRKALGKLLPMQREDFVGIYEAMAERPVTVRLLDPPLHEFLPKDDEDIKELSKEMEVSFEELKNTVLSLHEFNPMMGHRGCRLAVSYPEIAEMQTTAIIEAAIEVTRNKGIKIKPEIMIPLIGEIKEMAYVKSIVVETANKVLERENVEMEYQVGTMIEIPRAALTADEIAKEAEFFSFGTNDLTQMTFGFSRDDAGKFLNSYYDKKIYEFDPFQRIDQTGVGKLVEMAVKLGKQTRPNIKLGICGEHGGDPSSIEFCHNVGLNYVSCSPFRVPVARLAAAQAQIKNPRK</sequence>
<keyword evidence="8" id="KW-0418">Kinase</keyword>
<evidence type="ECO:0000256" key="11">
    <source>
        <dbReference type="PIRNR" id="PIRNR000853"/>
    </source>
</evidence>
<feature type="domain" description="PEP-utilising enzyme C-terminal" evidence="17">
    <location>
        <begin position="520"/>
        <end position="871"/>
    </location>
</feature>
<dbReference type="Gene3D" id="3.30.1490.20">
    <property type="entry name" value="ATP-grasp fold, A domain"/>
    <property type="match status" value="1"/>
</dbReference>
<dbReference type="NCBIfam" id="TIGR01828">
    <property type="entry name" value="pyru_phos_dikin"/>
    <property type="match status" value="1"/>
</dbReference>
<dbReference type="GO" id="GO:0046872">
    <property type="term" value="F:metal ion binding"/>
    <property type="evidence" value="ECO:0007669"/>
    <property type="project" value="UniProtKB-UniRule"/>
</dbReference>
<evidence type="ECO:0000256" key="7">
    <source>
        <dbReference type="ARBA" id="ARBA00022741"/>
    </source>
</evidence>
<dbReference type="PANTHER" id="PTHR22931:SF9">
    <property type="entry name" value="PYRUVATE, PHOSPHATE DIKINASE 1, CHLOROPLASTIC"/>
    <property type="match status" value="1"/>
</dbReference>
<dbReference type="RefSeq" id="WP_003496708.1">
    <property type="nucleotide sequence ID" value="NZ_UFWX01000001.1"/>
</dbReference>
<reference evidence="18 19" key="1">
    <citation type="submission" date="2018-01" db="EMBL/GenBank/DDBJ databases">
        <title>Genetic Diversity of Clostridium botulinum in seafood.</title>
        <authorList>
            <person name="Athira V."/>
            <person name="Arun Jyothi P.V."/>
            <person name="Lalitha K.V."/>
            <person name="Joseph T.C."/>
        </authorList>
    </citation>
    <scope>NUCLEOTIDE SEQUENCE [LARGE SCALE GENOMIC DNA]</scope>
    <source>
        <strain evidence="18 19">Mfbjulcb5</strain>
    </source>
</reference>
<dbReference type="InterPro" id="IPR015813">
    <property type="entry name" value="Pyrv/PenolPyrv_kinase-like_dom"/>
</dbReference>
<feature type="binding site" evidence="13">
    <location>
        <position position="562"/>
    </location>
    <ligand>
        <name>substrate</name>
    </ligand>
</feature>
<dbReference type="Gene3D" id="3.50.30.10">
    <property type="entry name" value="Phosphohistidine domain"/>
    <property type="match status" value="1"/>
</dbReference>
<organism evidence="18 19">
    <name type="scientific">Clostridium botulinum</name>
    <dbReference type="NCBI Taxonomy" id="1491"/>
    <lineage>
        <taxon>Bacteria</taxon>
        <taxon>Bacillati</taxon>
        <taxon>Bacillota</taxon>
        <taxon>Clostridia</taxon>
        <taxon>Eubacteriales</taxon>
        <taxon>Clostridiaceae</taxon>
        <taxon>Clostridium</taxon>
    </lineage>
</organism>
<dbReference type="InterPro" id="IPR002192">
    <property type="entry name" value="PPDK_AMP/ATP-bd"/>
</dbReference>
<evidence type="ECO:0000313" key="18">
    <source>
        <dbReference type="EMBL" id="AVP64270.1"/>
    </source>
</evidence>
<dbReference type="Gene3D" id="3.20.20.60">
    <property type="entry name" value="Phosphoenolpyruvate-binding domains"/>
    <property type="match status" value="1"/>
</dbReference>
<dbReference type="SUPFAM" id="SSF52009">
    <property type="entry name" value="Phosphohistidine domain"/>
    <property type="match status" value="1"/>
</dbReference>
<keyword evidence="10 14" id="KW-0460">Magnesium</keyword>
<feature type="domain" description="Pyruvate phosphate dikinase AMP/ATP-binding" evidence="16">
    <location>
        <begin position="304"/>
        <end position="353"/>
    </location>
</feature>
<dbReference type="Pfam" id="PF01326">
    <property type="entry name" value="PPDK_N"/>
    <property type="match status" value="2"/>
</dbReference>
<evidence type="ECO:0000256" key="8">
    <source>
        <dbReference type="ARBA" id="ARBA00022777"/>
    </source>
</evidence>
<keyword evidence="5" id="KW-0808">Transferase</keyword>
<feature type="binding site" evidence="13">
    <location>
        <position position="769"/>
    </location>
    <ligand>
        <name>substrate</name>
    </ligand>
</feature>
<dbReference type="GO" id="GO:0016301">
    <property type="term" value="F:kinase activity"/>
    <property type="evidence" value="ECO:0007669"/>
    <property type="project" value="UniProtKB-UniRule"/>
</dbReference>
<evidence type="ECO:0000256" key="4">
    <source>
        <dbReference type="ARBA" id="ARBA00020138"/>
    </source>
</evidence>
<dbReference type="Gene3D" id="1.10.189.10">
    <property type="entry name" value="Pyruvate Phosphate Dikinase, domain 2"/>
    <property type="match status" value="1"/>
</dbReference>
<evidence type="ECO:0000256" key="3">
    <source>
        <dbReference type="ARBA" id="ARBA00011994"/>
    </source>
</evidence>
<accession>A0AAU8Z0W2</accession>
<dbReference type="EC" id="2.7.9.1" evidence="3 11"/>
<feature type="binding site" evidence="14">
    <location>
        <position position="746"/>
    </location>
    <ligand>
        <name>Mg(2+)</name>
        <dbReference type="ChEBI" id="CHEBI:18420"/>
    </ligand>
</feature>
<comment type="catalytic activity">
    <reaction evidence="11">
        <text>pyruvate + phosphate + ATP = phosphoenolpyruvate + AMP + diphosphate + H(+)</text>
        <dbReference type="Rhea" id="RHEA:10756"/>
        <dbReference type="ChEBI" id="CHEBI:15361"/>
        <dbReference type="ChEBI" id="CHEBI:15378"/>
        <dbReference type="ChEBI" id="CHEBI:30616"/>
        <dbReference type="ChEBI" id="CHEBI:33019"/>
        <dbReference type="ChEBI" id="CHEBI:43474"/>
        <dbReference type="ChEBI" id="CHEBI:58702"/>
        <dbReference type="ChEBI" id="CHEBI:456215"/>
        <dbReference type="EC" id="2.7.9.1"/>
    </reaction>
</comment>
<dbReference type="GO" id="GO:0050242">
    <property type="term" value="F:pyruvate, phosphate dikinase activity"/>
    <property type="evidence" value="ECO:0007669"/>
    <property type="project" value="UniProtKB-UniRule"/>
</dbReference>
<evidence type="ECO:0000259" key="16">
    <source>
        <dbReference type="Pfam" id="PF01326"/>
    </source>
</evidence>
<proteinExistence type="inferred from homology"/>
<comment type="cofactor">
    <cofactor evidence="1 11 14">
        <name>Mg(2+)</name>
        <dbReference type="ChEBI" id="CHEBI:18420"/>
    </cofactor>
</comment>
<keyword evidence="9" id="KW-0067">ATP-binding</keyword>
<dbReference type="InterPro" id="IPR018274">
    <property type="entry name" value="PEP_util_AS"/>
</dbReference>
<feature type="binding site" evidence="13">
    <location>
        <position position="618"/>
    </location>
    <ligand>
        <name>substrate</name>
    </ligand>
</feature>
<evidence type="ECO:0000256" key="12">
    <source>
        <dbReference type="PIRSR" id="PIRSR000853-1"/>
    </source>
</evidence>
<evidence type="ECO:0000313" key="19">
    <source>
        <dbReference type="Proteomes" id="UP000238070"/>
    </source>
</evidence>
<dbReference type="PROSITE" id="PS00742">
    <property type="entry name" value="PEP_ENZYMES_2"/>
    <property type="match status" value="1"/>
</dbReference>
<feature type="binding site" evidence="13">
    <location>
        <position position="746"/>
    </location>
    <ligand>
        <name>substrate</name>
    </ligand>
</feature>
<gene>
    <name evidence="18" type="ORF">C3B64_08355</name>
</gene>
<evidence type="ECO:0000256" key="13">
    <source>
        <dbReference type="PIRSR" id="PIRSR000853-2"/>
    </source>
</evidence>
<dbReference type="EMBL" id="CP027776">
    <property type="protein sequence ID" value="AVP64270.1"/>
    <property type="molecule type" value="Genomic_DNA"/>
</dbReference>
<name>A0AAU8Z0W2_CLOBO</name>
<dbReference type="PANTHER" id="PTHR22931">
    <property type="entry name" value="PHOSPHOENOLPYRUVATE DIKINASE-RELATED"/>
    <property type="match status" value="1"/>
</dbReference>
<dbReference type="PROSITE" id="PS00370">
    <property type="entry name" value="PEP_ENZYMES_PHOS_SITE"/>
    <property type="match status" value="1"/>
</dbReference>
<keyword evidence="7" id="KW-0547">Nucleotide-binding</keyword>
<feature type="binding site" evidence="14">
    <location>
        <position position="770"/>
    </location>
    <ligand>
        <name>Mg(2+)</name>
        <dbReference type="ChEBI" id="CHEBI:18420"/>
    </ligand>
</feature>
<evidence type="ECO:0000256" key="2">
    <source>
        <dbReference type="ARBA" id="ARBA00007837"/>
    </source>
</evidence>
<feature type="domain" description="PEP-utilising enzyme mobile" evidence="15">
    <location>
        <begin position="423"/>
        <end position="504"/>
    </location>
</feature>
<dbReference type="InterPro" id="IPR013815">
    <property type="entry name" value="ATP_grasp_subdomain_1"/>
</dbReference>
<feature type="active site" description="Tele-phosphohistidine intermediate" evidence="12">
    <location>
        <position position="456"/>
    </location>
</feature>
<feature type="binding site" evidence="13">
    <location>
        <position position="768"/>
    </location>
    <ligand>
        <name>substrate</name>
    </ligand>
</feature>
<evidence type="ECO:0000259" key="15">
    <source>
        <dbReference type="Pfam" id="PF00391"/>
    </source>
</evidence>
<dbReference type="SUPFAM" id="SSF56059">
    <property type="entry name" value="Glutathione synthetase ATP-binding domain-like"/>
    <property type="match status" value="1"/>
</dbReference>
<dbReference type="Gene3D" id="1.20.80.30">
    <property type="match status" value="1"/>
</dbReference>
<evidence type="ECO:0000256" key="9">
    <source>
        <dbReference type="ARBA" id="ARBA00022840"/>
    </source>
</evidence>
<feature type="binding site" evidence="13">
    <location>
        <position position="770"/>
    </location>
    <ligand>
        <name>substrate</name>
    </ligand>
</feature>
<evidence type="ECO:0000256" key="6">
    <source>
        <dbReference type="ARBA" id="ARBA00022723"/>
    </source>
</evidence>
<evidence type="ECO:0000256" key="14">
    <source>
        <dbReference type="PIRSR" id="PIRSR000853-3"/>
    </source>
</evidence>
<feature type="binding site" evidence="13">
    <location>
        <position position="767"/>
    </location>
    <ligand>
        <name>substrate</name>
    </ligand>
</feature>